<dbReference type="GO" id="GO:0000978">
    <property type="term" value="F:RNA polymerase II cis-regulatory region sequence-specific DNA binding"/>
    <property type="evidence" value="ECO:0007669"/>
    <property type="project" value="TreeGrafter"/>
</dbReference>
<feature type="DNA-binding region" description="Homeobox" evidence="8">
    <location>
        <begin position="448"/>
        <end position="495"/>
    </location>
</feature>
<evidence type="ECO:0000256" key="5">
    <source>
        <dbReference type="ARBA" id="ARBA00023125"/>
    </source>
</evidence>
<evidence type="ECO:0000313" key="12">
    <source>
        <dbReference type="EMBL" id="CAD7196198.1"/>
    </source>
</evidence>
<evidence type="ECO:0000256" key="10">
    <source>
        <dbReference type="SAM" id="MobiDB-lite"/>
    </source>
</evidence>
<evidence type="ECO:0000259" key="11">
    <source>
        <dbReference type="PROSITE" id="PS50071"/>
    </source>
</evidence>
<feature type="domain" description="Homeobox" evidence="11">
    <location>
        <begin position="446"/>
        <end position="494"/>
    </location>
</feature>
<dbReference type="InterPro" id="IPR043565">
    <property type="entry name" value="PAX_fam"/>
</dbReference>
<feature type="compositionally biased region" description="Basic and acidic residues" evidence="10">
    <location>
        <begin position="77"/>
        <end position="88"/>
    </location>
</feature>
<protein>
    <recommendedName>
        <fullName evidence="11">Homeobox domain-containing protein</fullName>
    </recommendedName>
</protein>
<reference evidence="12" key="1">
    <citation type="submission" date="2020-11" db="EMBL/GenBank/DDBJ databases">
        <authorList>
            <person name="Tran Van P."/>
        </authorList>
    </citation>
    <scope>NUCLEOTIDE SEQUENCE</scope>
</reference>
<dbReference type="PANTHER" id="PTHR45636:SF41">
    <property type="entry name" value="PAIRED BOX PROTEIN PAX-6-RELATED"/>
    <property type="match status" value="1"/>
</dbReference>
<evidence type="ECO:0000256" key="4">
    <source>
        <dbReference type="ARBA" id="ARBA00023015"/>
    </source>
</evidence>
<dbReference type="AlphaFoldDB" id="A0A7R8VD20"/>
<keyword evidence="7 8" id="KW-0539">Nucleus</keyword>
<dbReference type="EMBL" id="OA565045">
    <property type="protein sequence ID" value="CAD7196198.1"/>
    <property type="molecule type" value="Genomic_DNA"/>
</dbReference>
<keyword evidence="3" id="KW-0217">Developmental protein</keyword>
<dbReference type="PROSITE" id="PS50071">
    <property type="entry name" value="HOMEOBOX_2"/>
    <property type="match status" value="1"/>
</dbReference>
<dbReference type="InterPro" id="IPR009057">
    <property type="entry name" value="Homeodomain-like_sf"/>
</dbReference>
<dbReference type="SUPFAM" id="SSF46689">
    <property type="entry name" value="Homeodomain-like"/>
    <property type="match status" value="1"/>
</dbReference>
<dbReference type="PANTHER" id="PTHR45636">
    <property type="entry name" value="PAIRED BOX PROTEIN PAX-6-RELATED-RELATED"/>
    <property type="match status" value="1"/>
</dbReference>
<dbReference type="GO" id="GO:0005634">
    <property type="term" value="C:nucleus"/>
    <property type="evidence" value="ECO:0007669"/>
    <property type="project" value="UniProtKB-SubCell"/>
</dbReference>
<feature type="region of interest" description="Disordered" evidence="10">
    <location>
        <begin position="72"/>
        <end position="91"/>
    </location>
</feature>
<dbReference type="InterPro" id="IPR001356">
    <property type="entry name" value="HD"/>
</dbReference>
<name>A0A7R8VD20_TIMDO</name>
<dbReference type="CDD" id="cd00086">
    <property type="entry name" value="homeodomain"/>
    <property type="match status" value="1"/>
</dbReference>
<gene>
    <name evidence="12" type="ORF">TDIB3V08_LOCUS2551</name>
</gene>
<proteinExistence type="inferred from homology"/>
<evidence type="ECO:0000256" key="6">
    <source>
        <dbReference type="ARBA" id="ARBA00023163"/>
    </source>
</evidence>
<keyword evidence="5 8" id="KW-0238">DNA-binding</keyword>
<comment type="similarity">
    <text evidence="2">Belongs to the paired homeobox family.</text>
</comment>
<accession>A0A7R8VD20</accession>
<evidence type="ECO:0000256" key="9">
    <source>
        <dbReference type="RuleBase" id="RU000682"/>
    </source>
</evidence>
<evidence type="ECO:0000256" key="1">
    <source>
        <dbReference type="ARBA" id="ARBA00004123"/>
    </source>
</evidence>
<evidence type="ECO:0000256" key="7">
    <source>
        <dbReference type="ARBA" id="ARBA00023242"/>
    </source>
</evidence>
<keyword evidence="4" id="KW-0805">Transcription regulation</keyword>
<sequence>MHPYSDDESFSSKTCILCPSMNIRKDKGTIGIDAVKKQKSKAEYYVPMNLEAMDYNETKKLPNYILKTKNNTSRAIPLKDPDEPDRNHFGKKTRAFSDSLFNHTNKDRKLEHRINLKNIPFILGQSTSPSHNLGANVQKILYMVKMNPSAKCFARVGCSEGALADRNKGECSYHPLRTTLSFWDTTASRRPSHSLSRPRRFYDMSEGFNPANIAEAWATSAGDTTFKAKRMARNQPQLFHEDLNLLSNASYKSSRLKNIVSISQKEELRRGHQSYNIINNDHNRLKIEDKYSYRSSSEEQTRKGHLFPTKRRFQTKLRQTPKLSSIDHDSVRESQLLNFVEENNAGKFRARLGSLHNESPPSCFKYERLKSDSPPVIKDRKGGQGSIADRLFVDEDKKISMLSSLHKDVQSLKLSGDVVHENTSDGISDHNSSGDEDSQLRLRLKRKLQRNRTSFTNEQIDSLEKEFERTHYPDVFARERLAEKIGLPEARIQVRGDYS</sequence>
<dbReference type="Gene3D" id="1.10.10.60">
    <property type="entry name" value="Homeodomain-like"/>
    <property type="match status" value="1"/>
</dbReference>
<keyword evidence="8 9" id="KW-0371">Homeobox</keyword>
<evidence type="ECO:0000256" key="2">
    <source>
        <dbReference type="ARBA" id="ARBA00005733"/>
    </source>
</evidence>
<dbReference type="Pfam" id="PF00046">
    <property type="entry name" value="Homeodomain"/>
    <property type="match status" value="1"/>
</dbReference>
<keyword evidence="6" id="KW-0804">Transcription</keyword>
<dbReference type="GO" id="GO:0000981">
    <property type="term" value="F:DNA-binding transcription factor activity, RNA polymerase II-specific"/>
    <property type="evidence" value="ECO:0007669"/>
    <property type="project" value="TreeGrafter"/>
</dbReference>
<organism evidence="12">
    <name type="scientific">Timema douglasi</name>
    <name type="common">Walking stick</name>
    <dbReference type="NCBI Taxonomy" id="61478"/>
    <lineage>
        <taxon>Eukaryota</taxon>
        <taxon>Metazoa</taxon>
        <taxon>Ecdysozoa</taxon>
        <taxon>Arthropoda</taxon>
        <taxon>Hexapoda</taxon>
        <taxon>Insecta</taxon>
        <taxon>Pterygota</taxon>
        <taxon>Neoptera</taxon>
        <taxon>Polyneoptera</taxon>
        <taxon>Phasmatodea</taxon>
        <taxon>Timematodea</taxon>
        <taxon>Timematoidea</taxon>
        <taxon>Timematidae</taxon>
        <taxon>Timema</taxon>
    </lineage>
</organism>
<dbReference type="SMART" id="SM00389">
    <property type="entry name" value="HOX"/>
    <property type="match status" value="1"/>
</dbReference>
<evidence type="ECO:0000256" key="3">
    <source>
        <dbReference type="ARBA" id="ARBA00022473"/>
    </source>
</evidence>
<evidence type="ECO:0000256" key="8">
    <source>
        <dbReference type="PROSITE-ProRule" id="PRU00108"/>
    </source>
</evidence>
<comment type="subcellular location">
    <subcellularLocation>
        <location evidence="1 8 9">Nucleus</location>
    </subcellularLocation>
</comment>